<keyword evidence="3" id="KW-1185">Reference proteome</keyword>
<feature type="region of interest" description="Disordered" evidence="1">
    <location>
        <begin position="266"/>
        <end position="330"/>
    </location>
</feature>
<feature type="compositionally biased region" description="Polar residues" evidence="1">
    <location>
        <begin position="724"/>
        <end position="739"/>
    </location>
</feature>
<feature type="compositionally biased region" description="Polar residues" evidence="1">
    <location>
        <begin position="153"/>
        <end position="162"/>
    </location>
</feature>
<feature type="region of interest" description="Disordered" evidence="1">
    <location>
        <begin position="632"/>
        <end position="839"/>
    </location>
</feature>
<feature type="region of interest" description="Disordered" evidence="1">
    <location>
        <begin position="397"/>
        <end position="426"/>
    </location>
</feature>
<dbReference type="EMBL" id="PKPP01005412">
    <property type="protein sequence ID" value="PWA60228.1"/>
    <property type="molecule type" value="Genomic_DNA"/>
</dbReference>
<gene>
    <name evidence="2" type="ORF">CTI12_AA383950</name>
</gene>
<comment type="caution">
    <text evidence="2">The sequence shown here is derived from an EMBL/GenBank/DDBJ whole genome shotgun (WGS) entry which is preliminary data.</text>
</comment>
<feature type="region of interest" description="Disordered" evidence="1">
    <location>
        <begin position="443"/>
        <end position="582"/>
    </location>
</feature>
<feature type="compositionally biased region" description="Basic and acidic residues" evidence="1">
    <location>
        <begin position="469"/>
        <end position="493"/>
    </location>
</feature>
<evidence type="ECO:0000313" key="3">
    <source>
        <dbReference type="Proteomes" id="UP000245207"/>
    </source>
</evidence>
<feature type="compositionally biased region" description="Basic and acidic residues" evidence="1">
    <location>
        <begin position="555"/>
        <end position="569"/>
    </location>
</feature>
<dbReference type="AlphaFoldDB" id="A0A2U1MG72"/>
<feature type="compositionally biased region" description="Low complexity" evidence="1">
    <location>
        <begin position="755"/>
        <end position="769"/>
    </location>
</feature>
<dbReference type="Proteomes" id="UP000245207">
    <property type="component" value="Unassembled WGS sequence"/>
</dbReference>
<feature type="compositionally biased region" description="Basic and acidic residues" evidence="1">
    <location>
        <begin position="401"/>
        <end position="412"/>
    </location>
</feature>
<reference evidence="2 3" key="1">
    <citation type="journal article" date="2018" name="Mol. Plant">
        <title>The genome of Artemisia annua provides insight into the evolution of Asteraceae family and artemisinin biosynthesis.</title>
        <authorList>
            <person name="Shen Q."/>
            <person name="Zhang L."/>
            <person name="Liao Z."/>
            <person name="Wang S."/>
            <person name="Yan T."/>
            <person name="Shi P."/>
            <person name="Liu M."/>
            <person name="Fu X."/>
            <person name="Pan Q."/>
            <person name="Wang Y."/>
            <person name="Lv Z."/>
            <person name="Lu X."/>
            <person name="Zhang F."/>
            <person name="Jiang W."/>
            <person name="Ma Y."/>
            <person name="Chen M."/>
            <person name="Hao X."/>
            <person name="Li L."/>
            <person name="Tang Y."/>
            <person name="Lv G."/>
            <person name="Zhou Y."/>
            <person name="Sun X."/>
            <person name="Brodelius P.E."/>
            <person name="Rose J.K.C."/>
            <person name="Tang K."/>
        </authorList>
    </citation>
    <scope>NUCLEOTIDE SEQUENCE [LARGE SCALE GENOMIC DNA]</scope>
    <source>
        <strain evidence="3">cv. Huhao1</strain>
        <tissue evidence="2">Leaf</tissue>
    </source>
</reference>
<feature type="compositionally biased region" description="Basic residues" evidence="1">
    <location>
        <begin position="645"/>
        <end position="656"/>
    </location>
</feature>
<proteinExistence type="predicted"/>
<dbReference type="OrthoDB" id="1093005at2759"/>
<feature type="compositionally biased region" description="Basic and acidic residues" evidence="1">
    <location>
        <begin position="518"/>
        <end position="544"/>
    </location>
</feature>
<protein>
    <submittedName>
        <fullName evidence="2">Uncharacterized protein</fullName>
    </submittedName>
</protein>
<evidence type="ECO:0000256" key="1">
    <source>
        <dbReference type="SAM" id="MobiDB-lite"/>
    </source>
</evidence>
<feature type="compositionally biased region" description="Basic residues" evidence="1">
    <location>
        <begin position="803"/>
        <end position="812"/>
    </location>
</feature>
<organism evidence="2 3">
    <name type="scientific">Artemisia annua</name>
    <name type="common">Sweet wormwood</name>
    <dbReference type="NCBI Taxonomy" id="35608"/>
    <lineage>
        <taxon>Eukaryota</taxon>
        <taxon>Viridiplantae</taxon>
        <taxon>Streptophyta</taxon>
        <taxon>Embryophyta</taxon>
        <taxon>Tracheophyta</taxon>
        <taxon>Spermatophyta</taxon>
        <taxon>Magnoliopsida</taxon>
        <taxon>eudicotyledons</taxon>
        <taxon>Gunneridae</taxon>
        <taxon>Pentapetalae</taxon>
        <taxon>asterids</taxon>
        <taxon>campanulids</taxon>
        <taxon>Asterales</taxon>
        <taxon>Asteraceae</taxon>
        <taxon>Asteroideae</taxon>
        <taxon>Anthemideae</taxon>
        <taxon>Artemisiinae</taxon>
        <taxon>Artemisia</taxon>
    </lineage>
</organism>
<feature type="compositionally biased region" description="Basic and acidic residues" evidence="1">
    <location>
        <begin position="672"/>
        <end position="682"/>
    </location>
</feature>
<accession>A0A2U1MG72</accession>
<feature type="compositionally biased region" description="Polar residues" evidence="1">
    <location>
        <begin position="791"/>
        <end position="802"/>
    </location>
</feature>
<feature type="compositionally biased region" description="Basic residues" evidence="1">
    <location>
        <begin position="774"/>
        <end position="784"/>
    </location>
</feature>
<feature type="region of interest" description="Disordered" evidence="1">
    <location>
        <begin position="132"/>
        <end position="162"/>
    </location>
</feature>
<sequence>MESTGTKTLFVDTNLDTHLVTTVSDSDTVYDLKRKVILEHHQCFPTTGVIKIDGLKVKRRGQFYHLSDWMILKSVLAANKNSWFISVDASCLEQDVGMQHVDQHMEEDRLFKNELSSKKRTLVVQNDSLLQDATGSGPSVEKKRKTQDKETSVKASNDLNDESNTLNKGASCLVVDQVDAAVSSSIKLVGMETLGPKKTQTTAGLSRVALKYQGIREWILLRSSGVPASAFVNRVRLPSAGKKKILDKTLTDDVTMQEVEILKPTEVAEETSKKESKDAVTDEEKLFPHSERKDSQDDSSKDDIVTNNDAEKNLSEGNDKGIDEQSEKQEKMHNGEIGMFTAVSNPPLVENAKEHETTLLDAARKDSDESIRLNNGENCSDQVLADVSMAVEEIVPQEIPSEIHQEEKENDLVQKTNMGNESLSSSLRTFDCDRDASALGHLIGAKGDMPDKDESPVECADSIVSEIPPNEKNRDETKNDKISSSNAEKKEVLENTLTDDVSMQEVEIIKITEVVEETSNKELKDVVGRSAAKNDDAETLRAENKIGQGNDEGSDDKSEQQNKKTDVEKRKKRKTKTETYAKNAEVGMSAAVSDAPLNEHETTSLNAAKEYGDKVKGKDAQVSGLGLGTVSQVSESKDDVTQLVKVKKPKKKTKKQRLVDSRNDSAIQPRKLISESENKKVPTDVVNDPNIPNAEQFKTSKKIRKFDVLRTSKSTHANKAQKPTLGQASAETLQKSTPVVNGLQHVGGSADDNTSLGQSSSSGDSASSLDSRRNGYRVVKRRKVVGKDDINSQSKSKNISMRSSRRFKKAKKVSASQEPEDTESEHVEFVPESPPMSKR</sequence>
<feature type="compositionally biased region" description="Polar residues" evidence="1">
    <location>
        <begin position="413"/>
        <end position="426"/>
    </location>
</feature>
<name>A0A2U1MG72_ARTAN</name>
<feature type="compositionally biased region" description="Basic and acidic residues" evidence="1">
    <location>
        <begin position="270"/>
        <end position="330"/>
    </location>
</feature>
<evidence type="ECO:0000313" key="2">
    <source>
        <dbReference type="EMBL" id="PWA60228.1"/>
    </source>
</evidence>